<dbReference type="PROSITE" id="PS51156">
    <property type="entry name" value="ELM2"/>
    <property type="match status" value="1"/>
</dbReference>
<dbReference type="PROSITE" id="PS51293">
    <property type="entry name" value="SANT"/>
    <property type="match status" value="1"/>
</dbReference>
<feature type="compositionally biased region" description="Low complexity" evidence="5">
    <location>
        <begin position="940"/>
        <end position="950"/>
    </location>
</feature>
<feature type="region of interest" description="Disordered" evidence="5">
    <location>
        <begin position="1362"/>
        <end position="1395"/>
    </location>
</feature>
<dbReference type="GO" id="GO:0005634">
    <property type="term" value="C:nucleus"/>
    <property type="evidence" value="ECO:0007669"/>
    <property type="project" value="UniProtKB-SubCell"/>
</dbReference>
<keyword evidence="4" id="KW-0539">Nucleus</keyword>
<dbReference type="Pfam" id="PF01448">
    <property type="entry name" value="ELM2"/>
    <property type="match status" value="1"/>
</dbReference>
<feature type="compositionally biased region" description="Polar residues" evidence="5">
    <location>
        <begin position="1082"/>
        <end position="1097"/>
    </location>
</feature>
<feature type="region of interest" description="Disordered" evidence="5">
    <location>
        <begin position="1042"/>
        <end position="1165"/>
    </location>
</feature>
<evidence type="ECO:0000259" key="7">
    <source>
        <dbReference type="PROSITE" id="PS51293"/>
    </source>
</evidence>
<feature type="compositionally biased region" description="Basic and acidic residues" evidence="5">
    <location>
        <begin position="642"/>
        <end position="665"/>
    </location>
</feature>
<dbReference type="GO" id="GO:0003714">
    <property type="term" value="F:transcription corepressor activity"/>
    <property type="evidence" value="ECO:0007669"/>
    <property type="project" value="TreeGrafter"/>
</dbReference>
<evidence type="ECO:0000256" key="1">
    <source>
        <dbReference type="ARBA" id="ARBA00004123"/>
    </source>
</evidence>
<feature type="region of interest" description="Disordered" evidence="5">
    <location>
        <begin position="1412"/>
        <end position="1464"/>
    </location>
</feature>
<evidence type="ECO:0000256" key="4">
    <source>
        <dbReference type="ARBA" id="ARBA00023242"/>
    </source>
</evidence>
<feature type="compositionally biased region" description="Low complexity" evidence="5">
    <location>
        <begin position="189"/>
        <end position="199"/>
    </location>
</feature>
<feature type="compositionally biased region" description="Polar residues" evidence="5">
    <location>
        <begin position="463"/>
        <end position="479"/>
    </location>
</feature>
<dbReference type="InterPro" id="IPR009057">
    <property type="entry name" value="Homeodomain-like_sf"/>
</dbReference>
<feature type="domain" description="ELM2" evidence="6">
    <location>
        <begin position="10"/>
        <end position="112"/>
    </location>
</feature>
<evidence type="ECO:0000313" key="8">
    <source>
        <dbReference type="EMBL" id="CAG9799571.1"/>
    </source>
</evidence>
<keyword evidence="3" id="KW-0804">Transcription</keyword>
<feature type="compositionally biased region" description="Polar residues" evidence="5">
    <location>
        <begin position="345"/>
        <end position="354"/>
    </location>
</feature>
<feature type="compositionally biased region" description="Low complexity" evidence="5">
    <location>
        <begin position="552"/>
        <end position="587"/>
    </location>
</feature>
<dbReference type="Gene3D" id="4.10.1240.50">
    <property type="match status" value="1"/>
</dbReference>
<feature type="region of interest" description="Disordered" evidence="5">
    <location>
        <begin position="503"/>
        <end position="693"/>
    </location>
</feature>
<feature type="compositionally biased region" description="Acidic residues" evidence="5">
    <location>
        <begin position="232"/>
        <end position="241"/>
    </location>
</feature>
<sequence>METTPSPAEPRIRVGPQHQAQLPDYQPIQNYRSEEDEARDLEDPRWRPNVFLDNDLLMYITAARSIAAFQGMCEEDGCIAASRDDTTITAFDVLHDSDYDPGKALEALLKCPVAKGIEKKWTEEETKRFIKGLRHFGKNFFRIHKDFLPHKPTAELVEFYYLWKKTPGANNNRPHRRRRQSSLRRIRNTRTNSTASNTSTKKEQTPEPQALTEVASTRTSSVSKAEENSSISEDEASECDSDSSNTNKGSTIGEESPSRMRTRNKQTTKEQNASKRPKRGTETPEAAPVESPRTPNRNSSGGDSKKKSTNNSKETPSKGKKRVNNDLENETEDKDGIKRKRSDSPAESLTTDSRPGSVMDEGESNSEPAESMIMMSKDGEEKDPLSIVMPETPSNDTQAGKEEQNEHHRSPSDVATPEDVADIPAQSSKTATNSSNSNSSNSSSSDEKEKKVTVPTSVGGDQPKNSAVITPTTPNAVTSDTKDIVPKEQEMLSRLANMKQEIIPTTPTSLQPSATTKESPTTFSIKKEPNEYEVPPSPNVTDLKVKVEIKSEAASNNSNNKNGSNNVASDISNQMPNDQDNNNNAENLVCKPNEKLITGAATQPTPKMEERQTAGTDYSMKTFMEQQQQSQQSQQQSSSIHPPRDGFKIEQNVKSESKPPLEAHKPILPTFVPNEREDGKFPHEPPPGMLRHSYEPLMKFDPMMKYELPHPGIDLKYLPPEHARLYADGALKSQFSADNLIKGSSHYPPPHDLKYPPNMSSQLPPSSQPTSQTNDAPAHDSSSRITPNQDSQGSNSNSQPSTLPSPSTQSPLTSQSSSLNSAPPPPTSFVSHPGLSISSGHLPANHPSLLGSMPPSLGPSSLPPTSNSSPFLPIPTSLHRPDPIQSTGGRSFSSASTTTTSSSNSISSANSAFGPGNSLYSASRMSENSRDGLHAPHRTSPLGPLLHGSPHPLLSHPLPLHLGHPGLAGLQPHPGAHLPPHLHNHLMQPLGGGGNTPLPLIGGPQPSTNPLTSLIEAAGRRTPTSSSVPSSINHIAPTSLHNSVIQSPSAPSSLNSSSSLSRTSPLVHPSAGGGAFTHTHRPQSPSSNHPANLSRNSPLHLGGNQQGLGPSPAQMNAAAAERERHLMRQQSPHMTPPPPTSSSGSLVPSPLSKMPGASPPVVRHPTMPLPIPLGIGPSSGLQSQVMHPSQNPYSHHLLHPSMFYPHNPFNSPYPYSPYGPSPGYPYMKGAGPLDAGPQLMPHHPTSIPPPRNDEPPSPHANGPKSVTSLHDKIKSPAPSKPPHNNNNSSNNNSSSSNNPQTPQGPHHQGPSPYSSPYAQSHAFMENTLPPGKTSHIEALRAHAVSAAGMGSHHPTEPVHIDAVDIEPDPEPPSPVHQIDRGPSPEAKPDDTECHRSQSAIFVRRCDRGDYNSCTRTDLEFKPTPDSKLARKREERDRKLAEKERERKAQQQAAQQQQQQQAQQAAAAAAAQAKLKNEIKSPYPDTPALRQLSDFARPHVGFSPVEHMISPYHPLYNREREFEELKNAQGMGPSQTHPNWMEFYRRGIHPPYPIYPGIQQLERERLGLPPGPPHGMELSNEQMLRLAGEYHAHSHTHLHLHSSQQPEAVQGFQLPPNVPPYRPNLLMPRDPHSDVLLRMSYADQLQISNANNYFQAAEFQRQSAAFDRAHSIHEQYFRQQQEREKLRAMEEAAARVGKH</sequence>
<dbReference type="InterPro" id="IPR017884">
    <property type="entry name" value="SANT_dom"/>
</dbReference>
<dbReference type="Proteomes" id="UP001153620">
    <property type="component" value="Chromosome 1"/>
</dbReference>
<feature type="compositionally biased region" description="Polar residues" evidence="5">
    <location>
        <begin position="503"/>
        <end position="524"/>
    </location>
</feature>
<accession>A0A9N9RMB1</accession>
<dbReference type="SUPFAM" id="SSF46689">
    <property type="entry name" value="Homeodomain-like"/>
    <property type="match status" value="1"/>
</dbReference>
<feature type="compositionally biased region" description="Low complexity" evidence="5">
    <location>
        <begin position="847"/>
        <end position="871"/>
    </location>
</feature>
<feature type="compositionally biased region" description="Low complexity" evidence="5">
    <location>
        <begin position="1449"/>
        <end position="1464"/>
    </location>
</feature>
<reference evidence="8" key="1">
    <citation type="submission" date="2022-01" db="EMBL/GenBank/DDBJ databases">
        <authorList>
            <person name="King R."/>
        </authorList>
    </citation>
    <scope>NUCLEOTIDE SEQUENCE</scope>
</reference>
<gene>
    <name evidence="8" type="ORF">CHIRRI_LOCUS2536</name>
</gene>
<feature type="compositionally biased region" description="Low complexity" evidence="5">
    <location>
        <begin position="886"/>
        <end position="914"/>
    </location>
</feature>
<dbReference type="PANTHER" id="PTHR13859">
    <property type="entry name" value="ATROPHIN-RELATED"/>
    <property type="match status" value="1"/>
</dbReference>
<feature type="compositionally biased region" description="Low complexity" evidence="5">
    <location>
        <begin position="965"/>
        <end position="989"/>
    </location>
</feature>
<reference evidence="8" key="2">
    <citation type="submission" date="2022-10" db="EMBL/GenBank/DDBJ databases">
        <authorList>
            <consortium name="ENA_rothamsted_submissions"/>
            <consortium name="culmorum"/>
            <person name="King R."/>
        </authorList>
    </citation>
    <scope>NUCLEOTIDE SEQUENCE</scope>
</reference>
<evidence type="ECO:0000256" key="5">
    <source>
        <dbReference type="SAM" id="MobiDB-lite"/>
    </source>
</evidence>
<dbReference type="OrthoDB" id="6147534at2759"/>
<comment type="subcellular location">
    <subcellularLocation>
        <location evidence="1">Nucleus</location>
    </subcellularLocation>
</comment>
<feature type="compositionally biased region" description="Low complexity" evidence="5">
    <location>
        <begin position="1284"/>
        <end position="1312"/>
    </location>
</feature>
<protein>
    <recommendedName>
        <fullName evidence="10">Arginine-glutamic acid dipeptide repeats protein</fullName>
    </recommendedName>
</protein>
<feature type="domain" description="SANT" evidence="7">
    <location>
        <begin position="116"/>
        <end position="168"/>
    </location>
</feature>
<name>A0A9N9RMB1_9DIPT</name>
<feature type="compositionally biased region" description="Basic and acidic residues" evidence="5">
    <location>
        <begin position="674"/>
        <end position="683"/>
    </location>
</feature>
<dbReference type="CDD" id="cd11661">
    <property type="entry name" value="SANT_MTA3_like"/>
    <property type="match status" value="1"/>
</dbReference>
<feature type="region of interest" description="Disordered" evidence="5">
    <location>
        <begin position="1"/>
        <end position="42"/>
    </location>
</feature>
<feature type="compositionally biased region" description="Basic and acidic residues" evidence="5">
    <location>
        <begin position="1386"/>
        <end position="1395"/>
    </location>
</feature>
<feature type="compositionally biased region" description="Low complexity" evidence="5">
    <location>
        <begin position="1141"/>
        <end position="1152"/>
    </location>
</feature>
<evidence type="ECO:0000313" key="9">
    <source>
        <dbReference type="Proteomes" id="UP001153620"/>
    </source>
</evidence>
<feature type="compositionally biased region" description="Low complexity" evidence="5">
    <location>
        <begin position="756"/>
        <end position="772"/>
    </location>
</feature>
<proteinExistence type="predicted"/>
<feature type="region of interest" description="Disordered" evidence="5">
    <location>
        <begin position="741"/>
        <end position="950"/>
    </location>
</feature>
<dbReference type="Gene3D" id="1.10.10.60">
    <property type="entry name" value="Homeodomain-like"/>
    <property type="match status" value="1"/>
</dbReference>
<dbReference type="FunFam" id="1.10.10.60:FF:000052">
    <property type="entry name" value="Arginine-glutamic acid dipeptide (RE) repeats"/>
    <property type="match status" value="1"/>
</dbReference>
<evidence type="ECO:0008006" key="10">
    <source>
        <dbReference type="Google" id="ProtNLM"/>
    </source>
</evidence>
<organism evidence="8 9">
    <name type="scientific">Chironomus riparius</name>
    <dbReference type="NCBI Taxonomy" id="315576"/>
    <lineage>
        <taxon>Eukaryota</taxon>
        <taxon>Metazoa</taxon>
        <taxon>Ecdysozoa</taxon>
        <taxon>Arthropoda</taxon>
        <taxon>Hexapoda</taxon>
        <taxon>Insecta</taxon>
        <taxon>Pterygota</taxon>
        <taxon>Neoptera</taxon>
        <taxon>Endopterygota</taxon>
        <taxon>Diptera</taxon>
        <taxon>Nematocera</taxon>
        <taxon>Chironomoidea</taxon>
        <taxon>Chironomidae</taxon>
        <taxon>Chironominae</taxon>
        <taxon>Chironomus</taxon>
    </lineage>
</organism>
<feature type="compositionally biased region" description="Low complexity" evidence="5">
    <location>
        <begin position="1047"/>
        <end position="1066"/>
    </location>
</feature>
<keyword evidence="9" id="KW-1185">Reference proteome</keyword>
<feature type="compositionally biased region" description="Low complexity" evidence="5">
    <location>
        <begin position="433"/>
        <end position="444"/>
    </location>
</feature>
<dbReference type="InterPro" id="IPR001005">
    <property type="entry name" value="SANT/Myb"/>
</dbReference>
<feature type="region of interest" description="Disordered" evidence="5">
    <location>
        <begin position="167"/>
        <end position="484"/>
    </location>
</feature>
<feature type="compositionally biased region" description="Polar residues" evidence="5">
    <location>
        <begin position="214"/>
        <end position="223"/>
    </location>
</feature>
<dbReference type="EMBL" id="OU895877">
    <property type="protein sequence ID" value="CAG9799571.1"/>
    <property type="molecule type" value="Genomic_DNA"/>
</dbReference>
<feature type="compositionally biased region" description="Low complexity" evidence="5">
    <location>
        <begin position="626"/>
        <end position="639"/>
    </location>
</feature>
<feature type="region of interest" description="Disordered" evidence="5">
    <location>
        <begin position="1229"/>
        <end position="1318"/>
    </location>
</feature>
<dbReference type="SMART" id="SM01189">
    <property type="entry name" value="ELM2"/>
    <property type="match status" value="1"/>
</dbReference>
<keyword evidence="2" id="KW-0805">Transcription regulation</keyword>
<evidence type="ECO:0000259" key="6">
    <source>
        <dbReference type="PROSITE" id="PS51156"/>
    </source>
</evidence>
<feature type="compositionally biased region" description="Basic residues" evidence="5">
    <location>
        <begin position="173"/>
        <end position="188"/>
    </location>
</feature>
<evidence type="ECO:0000256" key="3">
    <source>
        <dbReference type="ARBA" id="ARBA00023163"/>
    </source>
</evidence>
<dbReference type="InterPro" id="IPR000949">
    <property type="entry name" value="ELM2_dom"/>
</dbReference>
<evidence type="ECO:0000256" key="2">
    <source>
        <dbReference type="ARBA" id="ARBA00023015"/>
    </source>
</evidence>
<dbReference type="PANTHER" id="PTHR13859:SF11">
    <property type="entry name" value="GRUNGE, ISOFORM J"/>
    <property type="match status" value="1"/>
</dbReference>
<feature type="compositionally biased region" description="Basic and acidic residues" evidence="5">
    <location>
        <begin position="1416"/>
        <end position="1448"/>
    </location>
</feature>
<dbReference type="SMART" id="SM00717">
    <property type="entry name" value="SANT"/>
    <property type="match status" value="1"/>
</dbReference>
<feature type="region of interest" description="Disordered" evidence="5">
    <location>
        <begin position="965"/>
        <end position="1011"/>
    </location>
</feature>
<feature type="compositionally biased region" description="Low complexity" evidence="5">
    <location>
        <begin position="788"/>
        <end position="821"/>
    </location>
</feature>
<feature type="compositionally biased region" description="Basic and acidic residues" evidence="5">
    <location>
        <begin position="399"/>
        <end position="411"/>
    </location>
</feature>